<accession>A0A8S5RZN9</accession>
<name>A0A8S5RZN9_9CAUD</name>
<sequence length="66" mass="8116">MDIKNQKVEFEKRVAFLIDNGKYDACKDAIECFIINFWREELSNEQNLRKFNDWCVEQFKEFDDEE</sequence>
<proteinExistence type="predicted"/>
<dbReference type="EMBL" id="BK032510">
    <property type="protein sequence ID" value="DAF43971.1"/>
    <property type="molecule type" value="Genomic_DNA"/>
</dbReference>
<reference evidence="1" key="1">
    <citation type="journal article" date="2021" name="Proc. Natl. Acad. Sci. U.S.A.">
        <title>A Catalog of Tens of Thousands of Viruses from Human Metagenomes Reveals Hidden Associations with Chronic Diseases.</title>
        <authorList>
            <person name="Tisza M.J."/>
            <person name="Buck C.B."/>
        </authorList>
    </citation>
    <scope>NUCLEOTIDE SEQUENCE</scope>
    <source>
        <strain evidence="1">CtNQV2</strain>
    </source>
</reference>
<evidence type="ECO:0000313" key="1">
    <source>
        <dbReference type="EMBL" id="DAF43971.1"/>
    </source>
</evidence>
<organism evidence="1">
    <name type="scientific">Myoviridae sp. ctNQV2</name>
    <dbReference type="NCBI Taxonomy" id="2827683"/>
    <lineage>
        <taxon>Viruses</taxon>
        <taxon>Duplodnaviria</taxon>
        <taxon>Heunggongvirae</taxon>
        <taxon>Uroviricota</taxon>
        <taxon>Caudoviricetes</taxon>
    </lineage>
</organism>
<protein>
    <submittedName>
        <fullName evidence="1">Uncharacterized protein</fullName>
    </submittedName>
</protein>